<gene>
    <name evidence="2" type="ORF">SSIL_3820</name>
</gene>
<geneLocation type="plasmid" evidence="2 3">
    <name>pSSIL1</name>
</geneLocation>
<keyword evidence="1" id="KW-0472">Membrane</keyword>
<feature type="transmembrane region" description="Helical" evidence="1">
    <location>
        <begin position="54"/>
        <end position="71"/>
    </location>
</feature>
<evidence type="ECO:0000313" key="2">
    <source>
        <dbReference type="EMBL" id="BAK18243.1"/>
    </source>
</evidence>
<dbReference type="EMBL" id="AP012158">
    <property type="protein sequence ID" value="BAK18243.1"/>
    <property type="molecule type" value="Genomic_DNA"/>
</dbReference>
<keyword evidence="3" id="KW-1185">Reference proteome</keyword>
<dbReference type="KEGG" id="siv:SSIL_3820"/>
<evidence type="ECO:0000256" key="1">
    <source>
        <dbReference type="SAM" id="Phobius"/>
    </source>
</evidence>
<protein>
    <submittedName>
        <fullName evidence="2">Glycosyltransferase</fullName>
    </submittedName>
</protein>
<dbReference type="AlphaFoldDB" id="F2FAU9"/>
<keyword evidence="1" id="KW-1133">Transmembrane helix</keyword>
<dbReference type="Proteomes" id="UP000006691">
    <property type="component" value="Plasmid pSSIL1"/>
</dbReference>
<reference evidence="2 3" key="1">
    <citation type="journal article" date="2012" name="J. Biosci. Bioeng.">
        <title>Complete genome sequence and characterization of the N-acylhomoserine lactone-degrading gene of the potato leaf-associated Solibacillus silvestris.</title>
        <authorList>
            <person name="Morohoshi T."/>
            <person name="Tominaga Y."/>
            <person name="Someya N."/>
            <person name="Ikeda T."/>
        </authorList>
    </citation>
    <scope>NUCLEOTIDE SEQUENCE [LARGE SCALE GENOMIC DNA]</scope>
    <source>
        <strain evidence="2 3">StLB046</strain>
        <plasmid evidence="3">pSSIL1</plasmid>
    </source>
</reference>
<organism evidence="2 3">
    <name type="scientific">Solibacillus silvestris (strain StLB046)</name>
    <name type="common">Bacillus silvestris</name>
    <dbReference type="NCBI Taxonomy" id="1002809"/>
    <lineage>
        <taxon>Bacteria</taxon>
        <taxon>Bacillati</taxon>
        <taxon>Bacillota</taxon>
        <taxon>Bacilli</taxon>
        <taxon>Bacillales</taxon>
        <taxon>Caryophanaceae</taxon>
        <taxon>Solibacillus</taxon>
    </lineage>
</organism>
<keyword evidence="1" id="KW-0812">Transmembrane</keyword>
<proteinExistence type="predicted"/>
<keyword evidence="2" id="KW-0614">Plasmid</keyword>
<sequence length="83" mass="9105">MTALLTLTTALASETGDTFIKVYDAVMNIVDHGVVLIIIFTGVNWMLDHRSKGIELLMSGAIGYIIVMHAIDIRNFLKELSAP</sequence>
<name>F2FAU9_SOLSS</name>
<dbReference type="PATRIC" id="fig|1002809.3.peg.3868"/>
<dbReference type="HOGENOM" id="CLU_2540797_0_0_9"/>
<accession>F2FAU9</accession>
<feature type="transmembrane region" description="Helical" evidence="1">
    <location>
        <begin position="26"/>
        <end position="47"/>
    </location>
</feature>
<evidence type="ECO:0000313" key="3">
    <source>
        <dbReference type="Proteomes" id="UP000006691"/>
    </source>
</evidence>